<evidence type="ECO:0000259" key="2">
    <source>
        <dbReference type="Pfam" id="PF05378"/>
    </source>
</evidence>
<sequence length="517" mass="54421">MSYRIGIDVGGTNTDAVLLDHTLHVIAKAKQPTTEDVMTGIWKVLTAILEESAISPGEIGYAMLGTTHCTNAIVERKQLNKVGIIRLCKPAATAVPPLAAWPDDLKAAVGEHHYLVAGGYEYDGALISELDENEIRSALEDMKENVKSIAVTGIFSPARAEQELKVARLAHDIMPGVPISLSHQIGSIGLLERENATILNAALQTTIRTVVSGFREALSKLGIPAQIFIGQNDGTLMEADYAIRYPILTIGCGPTNSIRGASFLSGLKDALVLDIGGTTSDIGVLSNGFPRQSAIAVDVGGIRTNFRMPDILSVGLGGGTIIRTDEQGAITVGPDSVGYRLLQEARSFGGETLTATDVVLAVTDKTIAGADTSDLDSDACQQAYKQMIEKLEVAIDQMKTSKEPVPVILTGGGSILVNSRLTGASEVIKPDHHDVANAIGAALGTISGEAENIYALEGRTYEDAVEEAKQNAIGNAVEAGAVPDTVKIVSVEDVPLAYMPGNSVFIKVKAVGELDTK</sequence>
<dbReference type="PANTHER" id="PTHR11365">
    <property type="entry name" value="5-OXOPROLINASE RELATED"/>
    <property type="match status" value="1"/>
</dbReference>
<dbReference type="Gene3D" id="3.30.420.40">
    <property type="match status" value="2"/>
</dbReference>
<dbReference type="Pfam" id="PF05378">
    <property type="entry name" value="Hydant_A_N"/>
    <property type="match status" value="1"/>
</dbReference>
<dbReference type="InterPro" id="IPR043129">
    <property type="entry name" value="ATPase_NBD"/>
</dbReference>
<feature type="domain" description="Hydantoinase A/oxoprolinase" evidence="1">
    <location>
        <begin position="193"/>
        <end position="396"/>
    </location>
</feature>
<evidence type="ECO:0000313" key="3">
    <source>
        <dbReference type="EMBL" id="PAE89300.1"/>
    </source>
</evidence>
<dbReference type="RefSeq" id="WP_011248152.1">
    <property type="nucleotide sequence ID" value="NZ_CP154609.1"/>
</dbReference>
<gene>
    <name evidence="3" type="ORF">CHH72_08390</name>
</gene>
<dbReference type="Pfam" id="PF01968">
    <property type="entry name" value="Hydantoinase_A"/>
    <property type="match status" value="1"/>
</dbReference>
<evidence type="ECO:0000259" key="1">
    <source>
        <dbReference type="Pfam" id="PF01968"/>
    </source>
</evidence>
<dbReference type="OMA" id="EPAYRVW"/>
<organism evidence="3 4">
    <name type="scientific">Shouchella clausii</name>
    <name type="common">Alkalihalobacillus clausii</name>
    <dbReference type="NCBI Taxonomy" id="79880"/>
    <lineage>
        <taxon>Bacteria</taxon>
        <taxon>Bacillati</taxon>
        <taxon>Bacillota</taxon>
        <taxon>Bacilli</taxon>
        <taxon>Bacillales</taxon>
        <taxon>Bacillaceae</taxon>
        <taxon>Shouchella</taxon>
    </lineage>
</organism>
<accession>A0A268P1Y9</accession>
<dbReference type="Proteomes" id="UP000216207">
    <property type="component" value="Unassembled WGS sequence"/>
</dbReference>
<dbReference type="AlphaFoldDB" id="A0A268P1Y9"/>
<evidence type="ECO:0000313" key="4">
    <source>
        <dbReference type="Proteomes" id="UP000216207"/>
    </source>
</evidence>
<dbReference type="InterPro" id="IPR045079">
    <property type="entry name" value="Oxoprolinase-like"/>
</dbReference>
<dbReference type="InterPro" id="IPR002821">
    <property type="entry name" value="Hydantoinase_A"/>
</dbReference>
<reference evidence="3 4" key="1">
    <citation type="submission" date="2017-07" db="EMBL/GenBank/DDBJ databases">
        <title>Isolation and whole genome analysis of endospore-forming bacteria from heroin.</title>
        <authorList>
            <person name="Kalinowski J."/>
            <person name="Ahrens B."/>
            <person name="Al-Dilaimi A."/>
            <person name="Winkler A."/>
            <person name="Wibberg D."/>
            <person name="Schleenbecker U."/>
            <person name="Ruckert C."/>
            <person name="Wolfel R."/>
            <person name="Grass G."/>
        </authorList>
    </citation>
    <scope>NUCLEOTIDE SEQUENCE [LARGE SCALE GENOMIC DNA]</scope>
    <source>
        <strain evidence="3 4">7539</strain>
    </source>
</reference>
<name>A0A268P1Y9_SHOCL</name>
<dbReference type="EMBL" id="NPCC01000009">
    <property type="protein sequence ID" value="PAE89300.1"/>
    <property type="molecule type" value="Genomic_DNA"/>
</dbReference>
<proteinExistence type="predicted"/>
<protein>
    <submittedName>
        <fullName evidence="3">Hydantoinase subunit beta</fullName>
    </submittedName>
</protein>
<dbReference type="GO" id="GO:0016787">
    <property type="term" value="F:hydrolase activity"/>
    <property type="evidence" value="ECO:0007669"/>
    <property type="project" value="InterPro"/>
</dbReference>
<dbReference type="InterPro" id="IPR008040">
    <property type="entry name" value="Hydant_A_N"/>
</dbReference>
<comment type="caution">
    <text evidence="3">The sequence shown here is derived from an EMBL/GenBank/DDBJ whole genome shotgun (WGS) entry which is preliminary data.</text>
</comment>
<dbReference type="PANTHER" id="PTHR11365:SF10">
    <property type="entry name" value="HYDANTOINASE_OXOPROLINASE"/>
    <property type="match status" value="1"/>
</dbReference>
<feature type="domain" description="Hydantoinase/oxoprolinase N-terminal" evidence="2">
    <location>
        <begin position="4"/>
        <end position="173"/>
    </location>
</feature>
<dbReference type="SUPFAM" id="SSF53067">
    <property type="entry name" value="Actin-like ATPase domain"/>
    <property type="match status" value="1"/>
</dbReference>